<keyword evidence="1" id="KW-0206">Cytoskeleton</keyword>
<dbReference type="EMBL" id="JH712120">
    <property type="protein sequence ID" value="EFO27926.2"/>
    <property type="molecule type" value="Genomic_DNA"/>
</dbReference>
<dbReference type="RefSeq" id="XP_020304070.1">
    <property type="nucleotide sequence ID" value="XM_020445476.1"/>
</dbReference>
<name>A0A1S0UD14_LOALO</name>
<dbReference type="PROSITE" id="PS50202">
    <property type="entry name" value="MSP"/>
    <property type="match status" value="1"/>
</dbReference>
<feature type="domain" description="MSP" evidence="3">
    <location>
        <begin position="106"/>
        <end position="222"/>
    </location>
</feature>
<gene>
    <name evidence="4" type="ORF">LOAG_00563</name>
</gene>
<dbReference type="PANTHER" id="PTHR46384">
    <property type="entry name" value="MOTILE SPERM DOMAIN-CONTAINING PROTEIN 2"/>
    <property type="match status" value="1"/>
</dbReference>
<feature type="region of interest" description="Disordered" evidence="2">
    <location>
        <begin position="1"/>
        <end position="37"/>
    </location>
</feature>
<dbReference type="KEGG" id="loa:LOAG_00563"/>
<dbReference type="CTD" id="9937931"/>
<evidence type="ECO:0000256" key="1">
    <source>
        <dbReference type="RuleBase" id="RU003425"/>
    </source>
</evidence>
<dbReference type="Pfam" id="PF00635">
    <property type="entry name" value="Motile_Sperm"/>
    <property type="match status" value="1"/>
</dbReference>
<organism evidence="4">
    <name type="scientific">Loa loa</name>
    <name type="common">Eye worm</name>
    <name type="synonym">Filaria loa</name>
    <dbReference type="NCBI Taxonomy" id="7209"/>
    <lineage>
        <taxon>Eukaryota</taxon>
        <taxon>Metazoa</taxon>
        <taxon>Ecdysozoa</taxon>
        <taxon>Nematoda</taxon>
        <taxon>Chromadorea</taxon>
        <taxon>Rhabditida</taxon>
        <taxon>Spirurina</taxon>
        <taxon>Spiruromorpha</taxon>
        <taxon>Filarioidea</taxon>
        <taxon>Onchocercidae</taxon>
        <taxon>Loa</taxon>
    </lineage>
</organism>
<dbReference type="InterPro" id="IPR008962">
    <property type="entry name" value="PapD-like_sf"/>
</dbReference>
<dbReference type="PANTHER" id="PTHR46384:SF1">
    <property type="entry name" value="MOTILE SPERM DOMAIN-CONTAINING PROTEIN 2"/>
    <property type="match status" value="1"/>
</dbReference>
<evidence type="ECO:0000256" key="2">
    <source>
        <dbReference type="SAM" id="MobiDB-lite"/>
    </source>
</evidence>
<dbReference type="SUPFAM" id="SSF49354">
    <property type="entry name" value="PapD-like"/>
    <property type="match status" value="1"/>
</dbReference>
<dbReference type="InterPro" id="IPR013783">
    <property type="entry name" value="Ig-like_fold"/>
</dbReference>
<protein>
    <recommendedName>
        <fullName evidence="1">Major sperm protein</fullName>
    </recommendedName>
</protein>
<comment type="function">
    <text evidence="1">Central component in molecular interactions underlying sperm crawling. Forms an extensive filament system that extends from sperm villipoda, along the leading edge of the pseudopod.</text>
</comment>
<evidence type="ECO:0000313" key="4">
    <source>
        <dbReference type="EMBL" id="EFO27926.2"/>
    </source>
</evidence>
<dbReference type="GO" id="GO:0140284">
    <property type="term" value="C:endoplasmic reticulum-endosome membrane contact site"/>
    <property type="evidence" value="ECO:0007669"/>
    <property type="project" value="TreeGrafter"/>
</dbReference>
<dbReference type="GO" id="GO:0012505">
    <property type="term" value="C:endomembrane system"/>
    <property type="evidence" value="ECO:0007669"/>
    <property type="project" value="TreeGrafter"/>
</dbReference>
<dbReference type="Gene3D" id="2.60.40.10">
    <property type="entry name" value="Immunoglobulins"/>
    <property type="match status" value="1"/>
</dbReference>
<proteinExistence type="predicted"/>
<reference evidence="4" key="1">
    <citation type="submission" date="2012-04" db="EMBL/GenBank/DDBJ databases">
        <title>The Genome Sequence of Loa loa.</title>
        <authorList>
            <consortium name="The Broad Institute Genome Sequencing Platform"/>
            <consortium name="Broad Institute Genome Sequencing Center for Infectious Disease"/>
            <person name="Nutman T.B."/>
            <person name="Fink D.L."/>
            <person name="Russ C."/>
            <person name="Young S."/>
            <person name="Zeng Q."/>
            <person name="Gargeya S."/>
            <person name="Alvarado L."/>
            <person name="Berlin A."/>
            <person name="Chapman S.B."/>
            <person name="Chen Z."/>
            <person name="Freedman E."/>
            <person name="Gellesch M."/>
            <person name="Goldberg J."/>
            <person name="Griggs A."/>
            <person name="Gujja S."/>
            <person name="Heilman E.R."/>
            <person name="Heiman D."/>
            <person name="Howarth C."/>
            <person name="Mehta T."/>
            <person name="Neiman D."/>
            <person name="Pearson M."/>
            <person name="Roberts A."/>
            <person name="Saif S."/>
            <person name="Shea T."/>
            <person name="Shenoy N."/>
            <person name="Sisk P."/>
            <person name="Stolte C."/>
            <person name="Sykes S."/>
            <person name="White J."/>
            <person name="Yandava C."/>
            <person name="Haas B."/>
            <person name="Henn M.R."/>
            <person name="Nusbaum C."/>
            <person name="Birren B."/>
        </authorList>
    </citation>
    <scope>NUCLEOTIDE SEQUENCE [LARGE SCALE GENOMIC DNA]</scope>
</reference>
<accession>A0A1S0UD14</accession>
<dbReference type="OrthoDB" id="407959at2759"/>
<dbReference type="GeneID" id="9937931"/>
<evidence type="ECO:0000259" key="3">
    <source>
        <dbReference type="PROSITE" id="PS50202"/>
    </source>
</evidence>
<dbReference type="OMA" id="RCIPQQS"/>
<keyword evidence="1" id="KW-0963">Cytoplasm</keyword>
<sequence length="323" mass="36309">MDELARCIPQQSPSNEPINDDEQHTLQNDITDSGDVSSNSTTYFNKLGFKRSVTFEEEDTNRGTSLTSASQLVPSITKRNGLPQALRHLAETRLHTPAKDYAKVKFLSICPREELTLNYVNGENDMADIVVLKNESVRNVAYKIKITSPEKFRVRPSTGTIAPGATEFIRVYLQNEFRNSVPREKLLLMAVETSGESEVFGNVWKHSSDEAKIEHKLRCRLSTESGMTMSSAELMDSTVNGNENNLPTSTKESHFITLLFTIFFRITFFKIGTNNAHEKKGSFEGSQGQEAEKAVTQFQDCCHLNLGQKLCFSVSSEIYHVTY</sequence>
<dbReference type="AlphaFoldDB" id="A0A1S0UD14"/>
<dbReference type="InParanoid" id="A0A1S0UD14"/>
<dbReference type="InterPro" id="IPR053012">
    <property type="entry name" value="ER-organelle_contact"/>
</dbReference>
<feature type="compositionally biased region" description="Polar residues" evidence="2">
    <location>
        <begin position="25"/>
        <end position="37"/>
    </location>
</feature>
<dbReference type="InterPro" id="IPR000535">
    <property type="entry name" value="MSP_dom"/>
</dbReference>